<protein>
    <submittedName>
        <fullName evidence="1">Uncharacterized protein</fullName>
    </submittedName>
</protein>
<name>A0A1Z5HVX4_9FIRM</name>
<gene>
    <name evidence="1" type="ORF">KKC1_26190</name>
</gene>
<dbReference type="AlphaFoldDB" id="A0A1Z5HVX4"/>
<proteinExistence type="predicted"/>
<dbReference type="EMBL" id="BDGJ01000145">
    <property type="protein sequence ID" value="GAW93487.1"/>
    <property type="molecule type" value="Genomic_DNA"/>
</dbReference>
<keyword evidence="2" id="KW-1185">Reference proteome</keyword>
<dbReference type="Proteomes" id="UP000197032">
    <property type="component" value="Unassembled WGS sequence"/>
</dbReference>
<evidence type="ECO:0000313" key="1">
    <source>
        <dbReference type="EMBL" id="GAW93487.1"/>
    </source>
</evidence>
<sequence>MKKIEFENLWPEICCFFPIYERFPGRRRPGP</sequence>
<accession>A0A1Z5HVX4</accession>
<organism evidence="1 2">
    <name type="scientific">Calderihabitans maritimus</name>
    <dbReference type="NCBI Taxonomy" id="1246530"/>
    <lineage>
        <taxon>Bacteria</taxon>
        <taxon>Bacillati</taxon>
        <taxon>Bacillota</taxon>
        <taxon>Clostridia</taxon>
        <taxon>Neomoorellales</taxon>
        <taxon>Calderihabitantaceae</taxon>
        <taxon>Calderihabitans</taxon>
    </lineage>
</organism>
<reference evidence="2" key="1">
    <citation type="journal article" date="2017" name="Appl. Environ. Microbiol.">
        <title>Genomic analysis of Calderihabitans maritimus KKC1, a thermophilic hydrogenogenic carboxydotrophic bacterium isolated from marine sediment.</title>
        <authorList>
            <person name="Omae K."/>
            <person name="Yoneda Y."/>
            <person name="Fukuyama Y."/>
            <person name="Yoshida T."/>
            <person name="Sako Y."/>
        </authorList>
    </citation>
    <scope>NUCLEOTIDE SEQUENCE [LARGE SCALE GENOMIC DNA]</scope>
    <source>
        <strain evidence="2">KKC1</strain>
    </source>
</reference>
<evidence type="ECO:0000313" key="2">
    <source>
        <dbReference type="Proteomes" id="UP000197032"/>
    </source>
</evidence>
<comment type="caution">
    <text evidence="1">The sequence shown here is derived from an EMBL/GenBank/DDBJ whole genome shotgun (WGS) entry which is preliminary data.</text>
</comment>